<dbReference type="Proteomes" id="UP000034107">
    <property type="component" value="Unassembled WGS sequence"/>
</dbReference>
<gene>
    <name evidence="2" type="ORF">UX31_C0009G0002</name>
</gene>
<accession>A0A0G1NMU9</accession>
<comment type="caution">
    <text evidence="2">The sequence shown here is derived from an EMBL/GenBank/DDBJ whole genome shotgun (WGS) entry which is preliminary data.</text>
</comment>
<dbReference type="EMBL" id="LCLS01000009">
    <property type="protein sequence ID" value="KKU21924.1"/>
    <property type="molecule type" value="Genomic_DNA"/>
</dbReference>
<feature type="transmembrane region" description="Helical" evidence="1">
    <location>
        <begin position="43"/>
        <end position="64"/>
    </location>
</feature>
<dbReference type="AlphaFoldDB" id="A0A0G1NMU9"/>
<proteinExistence type="predicted"/>
<protein>
    <submittedName>
        <fullName evidence="2">Uncharacterized protein</fullName>
    </submittedName>
</protein>
<keyword evidence="1" id="KW-0812">Transmembrane</keyword>
<keyword evidence="1" id="KW-1133">Transmembrane helix</keyword>
<evidence type="ECO:0000256" key="1">
    <source>
        <dbReference type="SAM" id="Phobius"/>
    </source>
</evidence>
<keyword evidence="1" id="KW-0472">Membrane</keyword>
<reference evidence="2 3" key="1">
    <citation type="journal article" date="2015" name="Nature">
        <title>rRNA introns, odd ribosomes, and small enigmatic genomes across a large radiation of phyla.</title>
        <authorList>
            <person name="Brown C.T."/>
            <person name="Hug L.A."/>
            <person name="Thomas B.C."/>
            <person name="Sharon I."/>
            <person name="Castelle C.J."/>
            <person name="Singh A."/>
            <person name="Wilkins M.J."/>
            <person name="Williams K.H."/>
            <person name="Banfield J.F."/>
        </authorList>
    </citation>
    <scope>NUCLEOTIDE SEQUENCE [LARGE SCALE GENOMIC DNA]</scope>
</reference>
<name>A0A0G1NMU9_9BACT</name>
<sequence length="184" mass="19928">MATSLGLSVIVPVFRPLLGRAVNLSVAATPVFWAVKHCHGAAVVHSVPIAILTVPAGLLISSFLREMAPGSPFSCFWKISPYSAEARDSISAGYVIDVSKALTRYCSSPSSVGLRYKVRVKVSPGLTEIESGEKKKVANPPAPRLRRTSCISLIIRALSNTNEKITKAKAVTEMILFRLFMVWD</sequence>
<evidence type="ECO:0000313" key="3">
    <source>
        <dbReference type="Proteomes" id="UP000034107"/>
    </source>
</evidence>
<organism evidence="2 3">
    <name type="scientific">Candidatus Nomurabacteria bacterium GW2011_GWA1_46_11</name>
    <dbReference type="NCBI Taxonomy" id="1618732"/>
    <lineage>
        <taxon>Bacteria</taxon>
        <taxon>Candidatus Nomuraibacteriota</taxon>
    </lineage>
</organism>
<evidence type="ECO:0000313" key="2">
    <source>
        <dbReference type="EMBL" id="KKU21924.1"/>
    </source>
</evidence>